<keyword evidence="8 11" id="KW-1133">Transmembrane helix</keyword>
<comment type="similarity">
    <text evidence="2">Belongs to the YajC family.</text>
</comment>
<dbReference type="PANTHER" id="PTHR33909:SF1">
    <property type="entry name" value="SEC TRANSLOCON ACCESSORY COMPLEX SUBUNIT YAJC"/>
    <property type="match status" value="1"/>
</dbReference>
<dbReference type="EMBL" id="JAGUCO010000018">
    <property type="protein sequence ID" value="MBS2100040.1"/>
    <property type="molecule type" value="Genomic_DNA"/>
</dbReference>
<gene>
    <name evidence="12" type="primary">yajC</name>
    <name evidence="12" type="ORF">KEM10_17265</name>
</gene>
<evidence type="ECO:0000313" key="12">
    <source>
        <dbReference type="EMBL" id="MBS2100040.1"/>
    </source>
</evidence>
<reference evidence="12 13" key="1">
    <citation type="journal article" date="2015" name="Int. J. Syst. Evol. Microbiol.">
        <title>Carboxylicivirga linearis sp. nov., isolated from a sea cucumber culture pond.</title>
        <authorList>
            <person name="Wang F.Q."/>
            <person name="Zhou Y.X."/>
            <person name="Lin X.Z."/>
            <person name="Chen G.J."/>
            <person name="Du Z.J."/>
        </authorList>
    </citation>
    <scope>NUCLEOTIDE SEQUENCE [LARGE SCALE GENOMIC DNA]</scope>
    <source>
        <strain evidence="12 13">FB218</strain>
    </source>
</reference>
<protein>
    <recommendedName>
        <fullName evidence="3">Sec translocon accessory complex subunit YajC</fullName>
    </recommendedName>
</protein>
<dbReference type="InterPro" id="IPR003849">
    <property type="entry name" value="Preprotein_translocase_YajC"/>
</dbReference>
<dbReference type="PANTHER" id="PTHR33909">
    <property type="entry name" value="SEC TRANSLOCON ACCESSORY COMPLEX SUBUNIT YAJC"/>
    <property type="match status" value="1"/>
</dbReference>
<evidence type="ECO:0000256" key="5">
    <source>
        <dbReference type="ARBA" id="ARBA00022475"/>
    </source>
</evidence>
<comment type="subcellular location">
    <subcellularLocation>
        <location evidence="1">Cell membrane</location>
        <topology evidence="1">Single-pass membrane protein</topology>
    </subcellularLocation>
</comment>
<keyword evidence="10 11" id="KW-0472">Membrane</keyword>
<sequence length="108" mass="12172">MNLLNVFLSLPPQAAEGGNPLLNFAPFILIIVVFYFFMIRPQMKRQKELRKYREALKKGDKVITTGGIYGKVSEVKDAHVIVEIADNVKVKMDKSAIVMDMTDVATNK</sequence>
<evidence type="ECO:0000256" key="6">
    <source>
        <dbReference type="ARBA" id="ARBA00022692"/>
    </source>
</evidence>
<dbReference type="Proteomes" id="UP000708576">
    <property type="component" value="Unassembled WGS sequence"/>
</dbReference>
<dbReference type="SMART" id="SM01323">
    <property type="entry name" value="YajC"/>
    <property type="match status" value="1"/>
</dbReference>
<dbReference type="RefSeq" id="WP_212217283.1">
    <property type="nucleotide sequence ID" value="NZ_JAGUCO010000018.1"/>
</dbReference>
<keyword evidence="5" id="KW-1003">Cell membrane</keyword>
<keyword evidence="6 11" id="KW-0812">Transmembrane</keyword>
<keyword evidence="13" id="KW-1185">Reference proteome</keyword>
<evidence type="ECO:0000256" key="11">
    <source>
        <dbReference type="SAM" id="Phobius"/>
    </source>
</evidence>
<dbReference type="PRINTS" id="PR01853">
    <property type="entry name" value="YAJCTRNLCASE"/>
</dbReference>
<evidence type="ECO:0000256" key="2">
    <source>
        <dbReference type="ARBA" id="ARBA00006742"/>
    </source>
</evidence>
<evidence type="ECO:0000256" key="3">
    <source>
        <dbReference type="ARBA" id="ARBA00014962"/>
    </source>
</evidence>
<keyword evidence="4" id="KW-0813">Transport</keyword>
<evidence type="ECO:0000256" key="9">
    <source>
        <dbReference type="ARBA" id="ARBA00023010"/>
    </source>
</evidence>
<evidence type="ECO:0000256" key="4">
    <source>
        <dbReference type="ARBA" id="ARBA00022448"/>
    </source>
</evidence>
<evidence type="ECO:0000313" key="13">
    <source>
        <dbReference type="Proteomes" id="UP000708576"/>
    </source>
</evidence>
<evidence type="ECO:0000256" key="1">
    <source>
        <dbReference type="ARBA" id="ARBA00004162"/>
    </source>
</evidence>
<feature type="transmembrane region" description="Helical" evidence="11">
    <location>
        <begin position="24"/>
        <end position="43"/>
    </location>
</feature>
<dbReference type="NCBIfam" id="TIGR00739">
    <property type="entry name" value="yajC"/>
    <property type="match status" value="1"/>
</dbReference>
<name>A0ABS5JZ13_9BACT</name>
<keyword evidence="7" id="KW-0653">Protein transport</keyword>
<keyword evidence="9" id="KW-0811">Translocation</keyword>
<organism evidence="12 13">
    <name type="scientific">Carboxylicivirga linearis</name>
    <dbReference type="NCBI Taxonomy" id="1628157"/>
    <lineage>
        <taxon>Bacteria</taxon>
        <taxon>Pseudomonadati</taxon>
        <taxon>Bacteroidota</taxon>
        <taxon>Bacteroidia</taxon>
        <taxon>Marinilabiliales</taxon>
        <taxon>Marinilabiliaceae</taxon>
        <taxon>Carboxylicivirga</taxon>
    </lineage>
</organism>
<evidence type="ECO:0000256" key="10">
    <source>
        <dbReference type="ARBA" id="ARBA00023136"/>
    </source>
</evidence>
<comment type="caution">
    <text evidence="12">The sequence shown here is derived from an EMBL/GenBank/DDBJ whole genome shotgun (WGS) entry which is preliminary data.</text>
</comment>
<proteinExistence type="inferred from homology"/>
<dbReference type="Pfam" id="PF02699">
    <property type="entry name" value="YajC"/>
    <property type="match status" value="1"/>
</dbReference>
<evidence type="ECO:0000256" key="7">
    <source>
        <dbReference type="ARBA" id="ARBA00022927"/>
    </source>
</evidence>
<accession>A0ABS5JZ13</accession>
<evidence type="ECO:0000256" key="8">
    <source>
        <dbReference type="ARBA" id="ARBA00022989"/>
    </source>
</evidence>